<feature type="domain" description="Dynamin N-terminal" evidence="2">
    <location>
        <begin position="139"/>
        <end position="421"/>
    </location>
</feature>
<evidence type="ECO:0000256" key="1">
    <source>
        <dbReference type="SAM" id="MobiDB-lite"/>
    </source>
</evidence>
<dbReference type="HOGENOM" id="CLU_015291_0_0_1"/>
<dbReference type="PANTHER" id="PTHR36681">
    <property type="entry name" value="NUCLEAR GTPASE, GERMINAL CENTER-ASSOCIATED, TANDEM DUPLICATE 3"/>
    <property type="match status" value="1"/>
</dbReference>
<dbReference type="AlphaFoldDB" id="B2VYC2"/>
<evidence type="ECO:0000313" key="4">
    <source>
        <dbReference type="EMBL" id="EDU44935.1"/>
    </source>
</evidence>
<protein>
    <submittedName>
        <fullName evidence="4">Uncharacterized protein</fullName>
    </submittedName>
</protein>
<evidence type="ECO:0000259" key="2">
    <source>
        <dbReference type="Pfam" id="PF00350"/>
    </source>
</evidence>
<dbReference type="KEGG" id="ptrr:6340633"/>
<sequence>MRVVPIVSPGRVQKSMRNPRKRPAPDHLHPPPQPCKKASPERSIDPEIKGRIDQRISEYNTRIKTDPQSEHYHHDPREESSPGAEAYKPEFKITEEGCLQILRKLITIVKQDEHSELAVGLQSRTQEALHNYRGISENVAVVGKTGQGKSSLIEALLGVPVITKIGSSGEAVTRVLIIYSSMRADSVAKYEARVQLCDIATIRDSLRLHIANIISSLDKYDSVYTINDGDQEDQDMTVLADHRDQGDESMAALKGLFRSQPDFATDEAISSFMGFENSSSPKSTKSEDEIYNQCIAWAQDSCKEVTTKTKHGIFAAKVEDLWAQLAPYADFNEQDFQANSPLSFNPSLLVDRIEIIGDFRLKLSIGDCPGLGDINKDRETKANRYLRESQAVVVVEEISRAADSQFLADFLDQCHKRRPHQLVIVALSKSEANLNVKNRMNVAFTAHERRALDNLAVWKQEIIKEKKALGYDKNDKPELLLSVESTNIPELVRKFADNPKYRLETSLVQLQKQTLPDLLDHVDFLCSITEAKAHDTVTFDFDLHEDRFRKQLYSLLDDFEVKLINQMAKAISGYIPTWNLKARNLIQGWRKLHGTTMKAFLRKKGEHQTKKSNGPSWNASLLSGPQKDLDPVWNSIDKKTKDFVEQRKKLVAGEIEFLMNGLRNSIKGDAFLKTATATTSAVECHHFTRTL</sequence>
<evidence type="ECO:0000313" key="5">
    <source>
        <dbReference type="Proteomes" id="UP000001471"/>
    </source>
</evidence>
<dbReference type="InterPro" id="IPR045063">
    <property type="entry name" value="Dynamin_N"/>
</dbReference>
<feature type="domain" description="DUF7605" evidence="3">
    <location>
        <begin position="576"/>
        <end position="656"/>
    </location>
</feature>
<dbReference type="OrthoDB" id="3689075at2759"/>
<gene>
    <name evidence="4" type="ORF">PTRG_02412</name>
</gene>
<dbReference type="Pfam" id="PF00350">
    <property type="entry name" value="Dynamin_N"/>
    <property type="match status" value="1"/>
</dbReference>
<name>B2VYC2_PYRTR</name>
<dbReference type="InParanoid" id="B2VYC2"/>
<dbReference type="SUPFAM" id="SSF52540">
    <property type="entry name" value="P-loop containing nucleoside triphosphate hydrolases"/>
    <property type="match status" value="1"/>
</dbReference>
<organism evidence="4 5">
    <name type="scientific">Pyrenophora tritici-repentis (strain Pt-1C-BFP)</name>
    <name type="common">Wheat tan spot fungus</name>
    <name type="synonym">Drechslera tritici-repentis</name>
    <dbReference type="NCBI Taxonomy" id="426418"/>
    <lineage>
        <taxon>Eukaryota</taxon>
        <taxon>Fungi</taxon>
        <taxon>Dikarya</taxon>
        <taxon>Ascomycota</taxon>
        <taxon>Pezizomycotina</taxon>
        <taxon>Dothideomycetes</taxon>
        <taxon>Pleosporomycetidae</taxon>
        <taxon>Pleosporales</taxon>
        <taxon>Pleosporineae</taxon>
        <taxon>Pleosporaceae</taxon>
        <taxon>Pyrenophora</taxon>
    </lineage>
</organism>
<dbReference type="PANTHER" id="PTHR36681:SF3">
    <property type="entry name" value="NUCLEAR GTPASE, GERMINAL CENTER-ASSOCIATED, TANDEM DUPLICATE 3"/>
    <property type="match status" value="1"/>
</dbReference>
<reference evidence="5" key="1">
    <citation type="journal article" date="2013" name="G3 (Bethesda)">
        <title>Comparative genomics of a plant-pathogenic fungus, Pyrenophora tritici-repentis, reveals transduplication and the impact of repeat elements on pathogenicity and population divergence.</title>
        <authorList>
            <person name="Manning V.A."/>
            <person name="Pandelova I."/>
            <person name="Dhillon B."/>
            <person name="Wilhelm L.J."/>
            <person name="Goodwin S.B."/>
            <person name="Berlin A.M."/>
            <person name="Figueroa M."/>
            <person name="Freitag M."/>
            <person name="Hane J.K."/>
            <person name="Henrissat B."/>
            <person name="Holman W.H."/>
            <person name="Kodira C.D."/>
            <person name="Martin J."/>
            <person name="Oliver R.P."/>
            <person name="Robbertse B."/>
            <person name="Schackwitz W."/>
            <person name="Schwartz D.C."/>
            <person name="Spatafora J.W."/>
            <person name="Turgeon B.G."/>
            <person name="Yandava C."/>
            <person name="Young S."/>
            <person name="Zhou S."/>
            <person name="Zeng Q."/>
            <person name="Grigoriev I.V."/>
            <person name="Ma L.-J."/>
            <person name="Ciuffetti L.M."/>
        </authorList>
    </citation>
    <scope>NUCLEOTIDE SEQUENCE [LARGE SCALE GENOMIC DNA]</scope>
    <source>
        <strain evidence="5">Pt-1C-BFP</strain>
    </source>
</reference>
<dbReference type="Gene3D" id="3.40.50.300">
    <property type="entry name" value="P-loop containing nucleotide triphosphate hydrolases"/>
    <property type="match status" value="1"/>
</dbReference>
<feature type="compositionally biased region" description="Basic and acidic residues" evidence="1">
    <location>
        <begin position="38"/>
        <end position="80"/>
    </location>
</feature>
<feature type="region of interest" description="Disordered" evidence="1">
    <location>
        <begin position="1"/>
        <end position="84"/>
    </location>
</feature>
<dbReference type="STRING" id="426418.B2VYC2"/>
<dbReference type="InterPro" id="IPR056024">
    <property type="entry name" value="DUF7605"/>
</dbReference>
<dbReference type="EMBL" id="DS231616">
    <property type="protein sequence ID" value="EDU44935.1"/>
    <property type="molecule type" value="Genomic_DNA"/>
</dbReference>
<proteinExistence type="predicted"/>
<dbReference type="Pfam" id="PF24564">
    <property type="entry name" value="DUF7605"/>
    <property type="match status" value="1"/>
</dbReference>
<dbReference type="InterPro" id="IPR027417">
    <property type="entry name" value="P-loop_NTPase"/>
</dbReference>
<evidence type="ECO:0000259" key="3">
    <source>
        <dbReference type="Pfam" id="PF24564"/>
    </source>
</evidence>
<dbReference type="Proteomes" id="UP000001471">
    <property type="component" value="Unassembled WGS sequence"/>
</dbReference>
<dbReference type="GeneID" id="6340633"/>
<accession>B2VYC2</accession>